<evidence type="ECO:0000313" key="3">
    <source>
        <dbReference type="Proteomes" id="UP000069940"/>
    </source>
</evidence>
<dbReference type="EnsemblMetazoa" id="AALFPA23_002747.R2740">
    <property type="protein sequence ID" value="AALFPA23_002747.P2740"/>
    <property type="gene ID" value="AALFPA23_002747"/>
</dbReference>
<sequence length="198" mass="22456">MGIFKGFAKFNGYTVAVACINYTLTKVLSSNIEGKFVETFSFLKNLLATAEQPSSVSYVALLIASITLFLGIFLECKALMVPFIVAYIKVLDDETGGTYKMATVWELFFSAYAAFTLVMLFSMGICTCFRSKDERDQKKQPSWISQCCWTFWGCRCCRRRGREIYPTTLDAHSHCSCETLNIRTAGPDDKHYHRVIFV</sequence>
<proteinExistence type="predicted"/>
<feature type="transmembrane region" description="Helical" evidence="1">
    <location>
        <begin position="58"/>
        <end position="88"/>
    </location>
</feature>
<evidence type="ECO:0000313" key="2">
    <source>
        <dbReference type="EnsemblMetazoa" id="AALFPA23_002747.P2740"/>
    </source>
</evidence>
<keyword evidence="1" id="KW-1133">Transmembrane helix</keyword>
<reference evidence="2" key="2">
    <citation type="submission" date="2025-05" db="UniProtKB">
        <authorList>
            <consortium name="EnsemblMetazoa"/>
        </authorList>
    </citation>
    <scope>IDENTIFICATION</scope>
    <source>
        <strain evidence="2">Foshan</strain>
    </source>
</reference>
<dbReference type="GeneID" id="109408715"/>
<feature type="transmembrane region" description="Helical" evidence="1">
    <location>
        <begin position="108"/>
        <end position="129"/>
    </location>
</feature>
<evidence type="ECO:0000256" key="1">
    <source>
        <dbReference type="SAM" id="Phobius"/>
    </source>
</evidence>
<organism evidence="2 3">
    <name type="scientific">Aedes albopictus</name>
    <name type="common">Asian tiger mosquito</name>
    <name type="synonym">Stegomyia albopicta</name>
    <dbReference type="NCBI Taxonomy" id="7160"/>
    <lineage>
        <taxon>Eukaryota</taxon>
        <taxon>Metazoa</taxon>
        <taxon>Ecdysozoa</taxon>
        <taxon>Arthropoda</taxon>
        <taxon>Hexapoda</taxon>
        <taxon>Insecta</taxon>
        <taxon>Pterygota</taxon>
        <taxon>Neoptera</taxon>
        <taxon>Endopterygota</taxon>
        <taxon>Diptera</taxon>
        <taxon>Nematocera</taxon>
        <taxon>Culicoidea</taxon>
        <taxon>Culicidae</taxon>
        <taxon>Culicinae</taxon>
        <taxon>Aedini</taxon>
        <taxon>Aedes</taxon>
        <taxon>Stegomyia</taxon>
    </lineage>
</organism>
<reference evidence="3" key="1">
    <citation type="journal article" date="2015" name="Proc. Natl. Acad. Sci. U.S.A.">
        <title>Genome sequence of the Asian Tiger mosquito, Aedes albopictus, reveals insights into its biology, genetics, and evolution.</title>
        <authorList>
            <person name="Chen X.G."/>
            <person name="Jiang X."/>
            <person name="Gu J."/>
            <person name="Xu M."/>
            <person name="Wu Y."/>
            <person name="Deng Y."/>
            <person name="Zhang C."/>
            <person name="Bonizzoni M."/>
            <person name="Dermauw W."/>
            <person name="Vontas J."/>
            <person name="Armbruster P."/>
            <person name="Huang X."/>
            <person name="Yang Y."/>
            <person name="Zhang H."/>
            <person name="He W."/>
            <person name="Peng H."/>
            <person name="Liu Y."/>
            <person name="Wu K."/>
            <person name="Chen J."/>
            <person name="Lirakis M."/>
            <person name="Topalis P."/>
            <person name="Van Leeuwen T."/>
            <person name="Hall A.B."/>
            <person name="Jiang X."/>
            <person name="Thorpe C."/>
            <person name="Mueller R.L."/>
            <person name="Sun C."/>
            <person name="Waterhouse R.M."/>
            <person name="Yan G."/>
            <person name="Tu Z.J."/>
            <person name="Fang X."/>
            <person name="James A.A."/>
        </authorList>
    </citation>
    <scope>NUCLEOTIDE SEQUENCE [LARGE SCALE GENOMIC DNA]</scope>
    <source>
        <strain evidence="3">Foshan</strain>
    </source>
</reference>
<keyword evidence="3" id="KW-1185">Reference proteome</keyword>
<keyword evidence="1" id="KW-0472">Membrane</keyword>
<keyword evidence="1" id="KW-0812">Transmembrane</keyword>
<protein>
    <submittedName>
        <fullName evidence="2">Uncharacterized protein</fullName>
    </submittedName>
</protein>
<accession>A0ABM1XTM6</accession>
<dbReference type="RefSeq" id="XP_019537623.1">
    <property type="nucleotide sequence ID" value="XM_019682078.3"/>
</dbReference>
<name>A0ABM1XTM6_AEDAL</name>
<dbReference type="Proteomes" id="UP000069940">
    <property type="component" value="Unassembled WGS sequence"/>
</dbReference>